<dbReference type="EMBL" id="AMZH03003864">
    <property type="protein sequence ID" value="RRT70928.1"/>
    <property type="molecule type" value="Genomic_DNA"/>
</dbReference>
<evidence type="ECO:0000313" key="1">
    <source>
        <dbReference type="EMBL" id="RRT70928.1"/>
    </source>
</evidence>
<sequence length="56" mass="6280">GRPLVVAEPAVLSLDNGRNCTRSDDGRKLRALARPSDQSVNDRGRVGPLRLWRKQR</sequence>
<reference evidence="1 2" key="1">
    <citation type="journal article" date="2014" name="Agronomy (Basel)">
        <title>A Draft Genome Sequence for Ensete ventricosum, the Drought-Tolerant Tree Against Hunger.</title>
        <authorList>
            <person name="Harrison J."/>
            <person name="Moore K.A."/>
            <person name="Paszkiewicz K."/>
            <person name="Jones T."/>
            <person name="Grant M."/>
            <person name="Ambacheew D."/>
            <person name="Muzemil S."/>
            <person name="Studholme D.J."/>
        </authorList>
    </citation>
    <scope>NUCLEOTIDE SEQUENCE [LARGE SCALE GENOMIC DNA]</scope>
</reference>
<feature type="non-terminal residue" evidence="1">
    <location>
        <position position="1"/>
    </location>
</feature>
<gene>
    <name evidence="1" type="ORF">B296_00022293</name>
</gene>
<name>A0A444G147_ENSVE</name>
<accession>A0A444G147</accession>
<dbReference type="AlphaFoldDB" id="A0A444G147"/>
<protein>
    <submittedName>
        <fullName evidence="1">Uncharacterized protein</fullName>
    </submittedName>
</protein>
<evidence type="ECO:0000313" key="2">
    <source>
        <dbReference type="Proteomes" id="UP000287651"/>
    </source>
</evidence>
<dbReference type="Proteomes" id="UP000287651">
    <property type="component" value="Unassembled WGS sequence"/>
</dbReference>
<organism evidence="1 2">
    <name type="scientific">Ensete ventricosum</name>
    <name type="common">Abyssinian banana</name>
    <name type="synonym">Musa ensete</name>
    <dbReference type="NCBI Taxonomy" id="4639"/>
    <lineage>
        <taxon>Eukaryota</taxon>
        <taxon>Viridiplantae</taxon>
        <taxon>Streptophyta</taxon>
        <taxon>Embryophyta</taxon>
        <taxon>Tracheophyta</taxon>
        <taxon>Spermatophyta</taxon>
        <taxon>Magnoliopsida</taxon>
        <taxon>Liliopsida</taxon>
        <taxon>Zingiberales</taxon>
        <taxon>Musaceae</taxon>
        <taxon>Ensete</taxon>
    </lineage>
</organism>
<proteinExistence type="predicted"/>
<comment type="caution">
    <text evidence="1">The sequence shown here is derived from an EMBL/GenBank/DDBJ whole genome shotgun (WGS) entry which is preliminary data.</text>
</comment>